<dbReference type="PANTHER" id="PTHR47331:SF1">
    <property type="entry name" value="GAG-LIKE PROTEIN"/>
    <property type="match status" value="1"/>
</dbReference>
<organism evidence="2 3">
    <name type="scientific">Trichinella britovi</name>
    <name type="common">Parasitic roundworm</name>
    <dbReference type="NCBI Taxonomy" id="45882"/>
    <lineage>
        <taxon>Eukaryota</taxon>
        <taxon>Metazoa</taxon>
        <taxon>Ecdysozoa</taxon>
        <taxon>Nematoda</taxon>
        <taxon>Enoplea</taxon>
        <taxon>Dorylaimia</taxon>
        <taxon>Trichinellida</taxon>
        <taxon>Trichinellidae</taxon>
        <taxon>Trichinella</taxon>
    </lineage>
</organism>
<proteinExistence type="predicted"/>
<comment type="caution">
    <text evidence="2">The sequence shown here is derived from an EMBL/GenBank/DDBJ whole genome shotgun (WGS) entry which is preliminary data.</text>
</comment>
<dbReference type="Proteomes" id="UP000054653">
    <property type="component" value="Unassembled WGS sequence"/>
</dbReference>
<evidence type="ECO:0000313" key="3">
    <source>
        <dbReference type="Proteomes" id="UP000054653"/>
    </source>
</evidence>
<evidence type="ECO:0000259" key="1">
    <source>
        <dbReference type="PROSITE" id="PS50994"/>
    </source>
</evidence>
<accession>A0A0V1CZH3</accession>
<dbReference type="OrthoDB" id="8019190at2759"/>
<dbReference type="Pfam" id="PF18701">
    <property type="entry name" value="DUF5641"/>
    <property type="match status" value="1"/>
</dbReference>
<dbReference type="PROSITE" id="PS50994">
    <property type="entry name" value="INTEGRASE"/>
    <property type="match status" value="1"/>
</dbReference>
<dbReference type="InterPro" id="IPR036397">
    <property type="entry name" value="RNaseH_sf"/>
</dbReference>
<dbReference type="AlphaFoldDB" id="A0A0V1CZH3"/>
<dbReference type="GO" id="GO:0015074">
    <property type="term" value="P:DNA integration"/>
    <property type="evidence" value="ECO:0007669"/>
    <property type="project" value="InterPro"/>
</dbReference>
<dbReference type="InterPro" id="IPR012337">
    <property type="entry name" value="RNaseH-like_sf"/>
</dbReference>
<dbReference type="GO" id="GO:0003676">
    <property type="term" value="F:nucleic acid binding"/>
    <property type="evidence" value="ECO:0007669"/>
    <property type="project" value="InterPro"/>
</dbReference>
<protein>
    <recommendedName>
        <fullName evidence="1">Integrase catalytic domain-containing protein</fullName>
    </recommendedName>
</protein>
<dbReference type="OMA" id="PLENCGM"/>
<reference evidence="2 3" key="1">
    <citation type="submission" date="2015-01" db="EMBL/GenBank/DDBJ databases">
        <title>Evolution of Trichinella species and genotypes.</title>
        <authorList>
            <person name="Korhonen P.K."/>
            <person name="Edoardo P."/>
            <person name="Giuseppe L.R."/>
            <person name="Gasser R.B."/>
        </authorList>
    </citation>
    <scope>NUCLEOTIDE SEQUENCE [LARGE SCALE GENOMIC DNA]</scope>
    <source>
        <strain evidence="2">ISS120</strain>
    </source>
</reference>
<dbReference type="Gene3D" id="3.30.420.10">
    <property type="entry name" value="Ribonuclease H-like superfamily/Ribonuclease H"/>
    <property type="match status" value="1"/>
</dbReference>
<dbReference type="SUPFAM" id="SSF53098">
    <property type="entry name" value="Ribonuclease H-like"/>
    <property type="match status" value="1"/>
</dbReference>
<sequence>MTTRAVHLEVVSEMTAQRLLQALRRFIARGGKPHVLQSDNYKSFKQLDKDLRQLVSTEMIDNIACKLTSHRIQWNFITERAPWMGGYWERLIRSMKTSLKKVLQNSMLDDEEFRTIISEVEARMNLRPLTYNPDNPNNPEVLTPYHFLTGTYYVDIPEITKDEDEWVPKTQSTSQLMKNWNLQQRLIAQWWKRWKAEYVTNLNIRQKWYNSGNAPNIGDIVLVSENNVPRRNWKLGKIVQLYPGQGGIVWTVKVQLAGGTANRPISKLHLIEPANVQ</sequence>
<dbReference type="InterPro" id="IPR040676">
    <property type="entry name" value="DUF5641"/>
</dbReference>
<evidence type="ECO:0000313" key="2">
    <source>
        <dbReference type="EMBL" id="KRY54605.1"/>
    </source>
</evidence>
<dbReference type="InterPro" id="IPR001584">
    <property type="entry name" value="Integrase_cat-core"/>
</dbReference>
<keyword evidence="3" id="KW-1185">Reference proteome</keyword>
<feature type="domain" description="Integrase catalytic" evidence="1">
    <location>
        <begin position="1"/>
        <end position="152"/>
    </location>
</feature>
<dbReference type="STRING" id="45882.A0A0V1CZH3"/>
<gene>
    <name evidence="2" type="ORF">T03_14460</name>
</gene>
<dbReference type="PANTHER" id="PTHR47331">
    <property type="entry name" value="PHD-TYPE DOMAIN-CONTAINING PROTEIN"/>
    <property type="match status" value="1"/>
</dbReference>
<dbReference type="EMBL" id="JYDI01000067">
    <property type="protein sequence ID" value="KRY54605.1"/>
    <property type="molecule type" value="Genomic_DNA"/>
</dbReference>
<name>A0A0V1CZH3_TRIBR</name>